<organism evidence="1 2">
    <name type="scientific">Rehmannia glutinosa</name>
    <name type="common">Chinese foxglove</name>
    <dbReference type="NCBI Taxonomy" id="99300"/>
    <lineage>
        <taxon>Eukaryota</taxon>
        <taxon>Viridiplantae</taxon>
        <taxon>Streptophyta</taxon>
        <taxon>Embryophyta</taxon>
        <taxon>Tracheophyta</taxon>
        <taxon>Spermatophyta</taxon>
        <taxon>Magnoliopsida</taxon>
        <taxon>eudicotyledons</taxon>
        <taxon>Gunneridae</taxon>
        <taxon>Pentapetalae</taxon>
        <taxon>asterids</taxon>
        <taxon>lamiids</taxon>
        <taxon>Lamiales</taxon>
        <taxon>Orobanchaceae</taxon>
        <taxon>Rehmannieae</taxon>
        <taxon>Rehmannia</taxon>
    </lineage>
</organism>
<evidence type="ECO:0000313" key="2">
    <source>
        <dbReference type="Proteomes" id="UP001318860"/>
    </source>
</evidence>
<reference evidence="1 2" key="1">
    <citation type="journal article" date="2021" name="Comput. Struct. Biotechnol. J.">
        <title>De novo genome assembly of the potent medicinal plant Rehmannia glutinosa using nanopore technology.</title>
        <authorList>
            <person name="Ma L."/>
            <person name="Dong C."/>
            <person name="Song C."/>
            <person name="Wang X."/>
            <person name="Zheng X."/>
            <person name="Niu Y."/>
            <person name="Chen S."/>
            <person name="Feng W."/>
        </authorList>
    </citation>
    <scope>NUCLEOTIDE SEQUENCE [LARGE SCALE GENOMIC DNA]</scope>
    <source>
        <strain evidence="1">DH-2019</strain>
    </source>
</reference>
<dbReference type="Proteomes" id="UP001318860">
    <property type="component" value="Unassembled WGS sequence"/>
</dbReference>
<name>A0ABR0UPK4_REHGL</name>
<sequence>MEKRRRIGGEGGNRGMEENTMAILDTSGFSSSKVSHHLDDDRLAFLEAVRTASLLPDNGSAPTRKMFEAVFHILKDVDSLDLIIESYQLLVELDKRFPRVYLSKEEQADSSSPSKVISQVIMVEEAWSPFNFGLDSYNEKGAATNHSRSSVDSSTMALYLRLNSAVSAISKNFMCQFQGFHALIQEISEVAKEMKSEAKETTVAVDARHFFPVHVTAYDQVQFLKNMLLLQYLITVLEGDFLPRNCAYHENMNWTLLRESLLNMLLGSRKIMYKGLMKDCLSIMCNMSQSTAFSEETSYHENSSGELLHEMNSAIALALPDVKKSMCTVLKKLFLMIMELDSSRRIADQQGLTTRADGVRTPVVEIILDELIYDNDILSLNSASPIRLEVDPRVCSVQTRRSSGTINTENFDGVLKCLSNSNSTRSIIKKISPEVVQLLLAYAFQAYLTLSYHVSEGLSNTAEDVKSNSVAEVCKNVVSAFTCLRQQDPGTEILCFGKEALFTAAAILSTKS</sequence>
<evidence type="ECO:0008006" key="3">
    <source>
        <dbReference type="Google" id="ProtNLM"/>
    </source>
</evidence>
<gene>
    <name evidence="1" type="ORF">DH2020_042065</name>
</gene>
<dbReference type="InterPro" id="IPR034561">
    <property type="entry name" value="SNI1"/>
</dbReference>
<dbReference type="PANTHER" id="PTHR37243">
    <property type="entry name" value="NEGATIVE REGULATOR OF SYSTEMIC ACQUIRED RESISTANCE SNI1"/>
    <property type="match status" value="1"/>
</dbReference>
<accession>A0ABR0UPK4</accession>
<dbReference type="EMBL" id="JABTTQ020002413">
    <property type="protein sequence ID" value="KAK6124229.1"/>
    <property type="molecule type" value="Genomic_DNA"/>
</dbReference>
<protein>
    <recommendedName>
        <fullName evidence="3">Negative regulator of systemic acquired resistance SNI1</fullName>
    </recommendedName>
</protein>
<dbReference type="PANTHER" id="PTHR37243:SF2">
    <property type="entry name" value="NEGATIVE REGULATOR OF SYSTEMIC ACQUIRED RESISTANCE SNI1"/>
    <property type="match status" value="1"/>
</dbReference>
<proteinExistence type="predicted"/>
<comment type="caution">
    <text evidence="1">The sequence shown here is derived from an EMBL/GenBank/DDBJ whole genome shotgun (WGS) entry which is preliminary data.</text>
</comment>
<evidence type="ECO:0000313" key="1">
    <source>
        <dbReference type="EMBL" id="KAK6124229.1"/>
    </source>
</evidence>
<keyword evidence="2" id="KW-1185">Reference proteome</keyword>